<proteinExistence type="predicted"/>
<dbReference type="OrthoDB" id="118550at2759"/>
<dbReference type="PANTHER" id="PTHR35311:SF9">
    <property type="entry name" value="KINETOCHORE-ASSOCIATED PROTEIN KNL-2 HOMOLOG"/>
    <property type="match status" value="1"/>
</dbReference>
<feature type="compositionally biased region" description="Polar residues" evidence="1">
    <location>
        <begin position="1"/>
        <end position="14"/>
    </location>
</feature>
<evidence type="ECO:0000256" key="1">
    <source>
        <dbReference type="SAM" id="MobiDB-lite"/>
    </source>
</evidence>
<feature type="compositionally biased region" description="Basic and acidic residues" evidence="1">
    <location>
        <begin position="430"/>
        <end position="446"/>
    </location>
</feature>
<comment type="caution">
    <text evidence="3">The sequence shown here is derived from an EMBL/GenBank/DDBJ whole genome shotgun (WGS) entry which is preliminary data.</text>
</comment>
<feature type="compositionally biased region" description="Basic and acidic residues" evidence="1">
    <location>
        <begin position="457"/>
        <end position="491"/>
    </location>
</feature>
<dbReference type="PANTHER" id="PTHR35311">
    <property type="entry name" value="KINETOCHORE-ASSOCIATED PROTEIN KNL-2 HOMOLOG"/>
    <property type="match status" value="1"/>
</dbReference>
<dbReference type="EMBL" id="VAHF01000001">
    <property type="protein sequence ID" value="TXG73465.1"/>
    <property type="molecule type" value="Genomic_DNA"/>
</dbReference>
<dbReference type="AlphaFoldDB" id="A0A5C7IW71"/>
<dbReference type="InterPro" id="IPR053090">
    <property type="entry name" value="Centromere_KNL-2_homolog"/>
</dbReference>
<dbReference type="Proteomes" id="UP000323000">
    <property type="component" value="Chromosome 1"/>
</dbReference>
<name>A0A5C7IW71_9ROSI</name>
<feature type="region of interest" description="Disordered" evidence="1">
    <location>
        <begin position="1"/>
        <end position="20"/>
    </location>
</feature>
<feature type="region of interest" description="Disordered" evidence="1">
    <location>
        <begin position="427"/>
        <end position="497"/>
    </location>
</feature>
<evidence type="ECO:0000313" key="3">
    <source>
        <dbReference type="EMBL" id="TXG73465.1"/>
    </source>
</evidence>
<reference evidence="4" key="1">
    <citation type="journal article" date="2019" name="Gigascience">
        <title>De novo genome assembly of the endangered Acer yangbiense, a plant species with extremely small populations endemic to Yunnan Province, China.</title>
        <authorList>
            <person name="Yang J."/>
            <person name="Wariss H.M."/>
            <person name="Tao L."/>
            <person name="Zhang R."/>
            <person name="Yun Q."/>
            <person name="Hollingsworth P."/>
            <person name="Dao Z."/>
            <person name="Luo G."/>
            <person name="Guo H."/>
            <person name="Ma Y."/>
            <person name="Sun W."/>
        </authorList>
    </citation>
    <scope>NUCLEOTIDE SEQUENCE [LARGE SCALE GENOMIC DNA]</scope>
    <source>
        <strain evidence="4">cv. Malutang</strain>
    </source>
</reference>
<gene>
    <name evidence="3" type="ORF">EZV62_002044</name>
</gene>
<feature type="region of interest" description="Disordered" evidence="1">
    <location>
        <begin position="298"/>
        <end position="342"/>
    </location>
</feature>
<evidence type="ECO:0000259" key="2">
    <source>
        <dbReference type="Pfam" id="PF09133"/>
    </source>
</evidence>
<keyword evidence="4" id="KW-1185">Reference proteome</keyword>
<organism evidence="3 4">
    <name type="scientific">Acer yangbiense</name>
    <dbReference type="NCBI Taxonomy" id="1000413"/>
    <lineage>
        <taxon>Eukaryota</taxon>
        <taxon>Viridiplantae</taxon>
        <taxon>Streptophyta</taxon>
        <taxon>Embryophyta</taxon>
        <taxon>Tracheophyta</taxon>
        <taxon>Spermatophyta</taxon>
        <taxon>Magnoliopsida</taxon>
        <taxon>eudicotyledons</taxon>
        <taxon>Gunneridae</taxon>
        <taxon>Pentapetalae</taxon>
        <taxon>rosids</taxon>
        <taxon>malvids</taxon>
        <taxon>Sapindales</taxon>
        <taxon>Sapindaceae</taxon>
        <taxon>Hippocastanoideae</taxon>
        <taxon>Acereae</taxon>
        <taxon>Acer</taxon>
    </lineage>
</organism>
<feature type="domain" description="SANTA" evidence="2">
    <location>
        <begin position="33"/>
        <end position="125"/>
    </location>
</feature>
<evidence type="ECO:0000313" key="4">
    <source>
        <dbReference type="Proteomes" id="UP000323000"/>
    </source>
</evidence>
<sequence>MNTSASAHASRQRCNSSNNHDDNNSSSYFLPTVCLYDWWLIKSDEIFEGKRLAVAGRSSTELKPMRIFTSAPIVKQHDIFTLETADGISIILKGFINKLRTKENGFSDEVFRHFLIGFPPYWEAYKEKCLEEEFTTGPGLATIRDANSSATGHDASHITLCCEVAAVAGMKNANPNTTPIYYEVNGKNKHNVEDINECSENVSEKVTTDASKCSDGQNLAAEDNNFEKAKDHASENLLPSMSCDVNVVSLPKDNLALPAEFSGNCVDDTMNFPTVESDINVNGFAPTKVHTNALNVFPSNSRSRKTRSQNKRSGFTGSVKCKNKEFMPNTSKRSDGENLKSCSSSTAIHSLKKIDILEAARSQSINKMVRNMNENSDGKKKERHITVLVLKAKGNKMGSATLVSDGTSSLEGMNIFNFCDDGLQQPTHDTVVKDNSKQGKDHRKESQAGTPRQKPNNSDRSRNEFSDTNHQYELETAVGEREATAKGDSSKMKARRKIKFDTQASSLAQGRKENIVSPESLSCKRSRSGRLILPSLDFWRNQIAVYDADRKITGIQVATPSKGSKSEPPKKRSR</sequence>
<protein>
    <recommendedName>
        <fullName evidence="2">SANTA domain-containing protein</fullName>
    </recommendedName>
</protein>
<feature type="compositionally biased region" description="Polar residues" evidence="1">
    <location>
        <begin position="447"/>
        <end position="456"/>
    </location>
</feature>
<dbReference type="InterPro" id="IPR015216">
    <property type="entry name" value="SANTA"/>
</dbReference>
<accession>A0A5C7IW71</accession>
<dbReference type="Pfam" id="PF09133">
    <property type="entry name" value="SANTA"/>
    <property type="match status" value="1"/>
</dbReference>